<dbReference type="AlphaFoldDB" id="A0A8H7U939"/>
<keyword evidence="3" id="KW-1185">Reference proteome</keyword>
<organism evidence="2 3">
    <name type="scientific">Mortierella isabellina</name>
    <name type="common">Filamentous fungus</name>
    <name type="synonym">Umbelopsis isabellina</name>
    <dbReference type="NCBI Taxonomy" id="91625"/>
    <lineage>
        <taxon>Eukaryota</taxon>
        <taxon>Fungi</taxon>
        <taxon>Fungi incertae sedis</taxon>
        <taxon>Mucoromycota</taxon>
        <taxon>Mucoromycotina</taxon>
        <taxon>Umbelopsidomycetes</taxon>
        <taxon>Umbelopsidales</taxon>
        <taxon>Umbelopsidaceae</taxon>
        <taxon>Umbelopsis</taxon>
    </lineage>
</organism>
<feature type="compositionally biased region" description="Pro residues" evidence="1">
    <location>
        <begin position="127"/>
        <end position="139"/>
    </location>
</feature>
<feature type="compositionally biased region" description="Low complexity" evidence="1">
    <location>
        <begin position="57"/>
        <end position="68"/>
    </location>
</feature>
<feature type="region of interest" description="Disordered" evidence="1">
    <location>
        <begin position="56"/>
        <end position="84"/>
    </location>
</feature>
<accession>A0A8H7U939</accession>
<evidence type="ECO:0000313" key="2">
    <source>
        <dbReference type="EMBL" id="KAG2171293.1"/>
    </source>
</evidence>
<evidence type="ECO:0000313" key="3">
    <source>
        <dbReference type="Proteomes" id="UP000654370"/>
    </source>
</evidence>
<feature type="compositionally biased region" description="Basic and acidic residues" evidence="1">
    <location>
        <begin position="160"/>
        <end position="172"/>
    </location>
</feature>
<dbReference type="OrthoDB" id="2158714at2759"/>
<feature type="compositionally biased region" description="Basic and acidic residues" evidence="1">
    <location>
        <begin position="103"/>
        <end position="123"/>
    </location>
</feature>
<feature type="region of interest" description="Disordered" evidence="1">
    <location>
        <begin position="96"/>
        <end position="142"/>
    </location>
</feature>
<dbReference type="GO" id="GO:0007034">
    <property type="term" value="P:vacuolar transport"/>
    <property type="evidence" value="ECO:0007669"/>
    <property type="project" value="TreeGrafter"/>
</dbReference>
<reference evidence="2" key="1">
    <citation type="submission" date="2020-12" db="EMBL/GenBank/DDBJ databases">
        <title>Metabolic potential, ecology and presence of endohyphal bacteria is reflected in genomic diversity of Mucoromycotina.</title>
        <authorList>
            <person name="Muszewska A."/>
            <person name="Okrasinska A."/>
            <person name="Steczkiewicz K."/>
            <person name="Drgas O."/>
            <person name="Orlowska M."/>
            <person name="Perlinska-Lenart U."/>
            <person name="Aleksandrzak-Piekarczyk T."/>
            <person name="Szatraj K."/>
            <person name="Zielenkiewicz U."/>
            <person name="Pilsyk S."/>
            <person name="Malc E."/>
            <person name="Mieczkowski P."/>
            <person name="Kruszewska J.S."/>
            <person name="Biernat P."/>
            <person name="Pawlowska J."/>
        </authorList>
    </citation>
    <scope>NUCLEOTIDE SEQUENCE</scope>
    <source>
        <strain evidence="2">WA0000067209</strain>
    </source>
</reference>
<feature type="region of interest" description="Disordered" evidence="1">
    <location>
        <begin position="160"/>
        <end position="194"/>
    </location>
</feature>
<dbReference type="Pfam" id="PF08432">
    <property type="entry name" value="Vfa1"/>
    <property type="match status" value="1"/>
</dbReference>
<gene>
    <name evidence="2" type="ORF">INT43_002915</name>
</gene>
<dbReference type="PANTHER" id="PTHR28218:SF1">
    <property type="entry name" value="VPS4-ASSOCIATED PROTEIN 1"/>
    <property type="match status" value="1"/>
</dbReference>
<dbReference type="Proteomes" id="UP000654370">
    <property type="component" value="Unassembled WGS sequence"/>
</dbReference>
<name>A0A8H7U939_MORIS</name>
<dbReference type="GO" id="GO:0005768">
    <property type="term" value="C:endosome"/>
    <property type="evidence" value="ECO:0007669"/>
    <property type="project" value="TreeGrafter"/>
</dbReference>
<dbReference type="InterPro" id="IPR013640">
    <property type="entry name" value="Vfa1"/>
</dbReference>
<protein>
    <recommendedName>
        <fullName evidence="4">VPS4-associated protein 1</fullName>
    </recommendedName>
</protein>
<sequence length="194" mass="21457">MKNHYVLKATAADRPCFVCSKFTTAVLTCSDNSNDDWFYVCKTHLTDSHFCTIIGGSSPRPSSPAVSPKPKPKTTDTKAESNSVSDLLTGIGTGIWNTWKGSPKADDKDDSKEKDDKSKERAEAAAPNPPVTPSPPPNQPKATAATYVLHRDFYYLREREVQKRRQKKEAAAKLHTMQFPEVPKTLPPSLAKPR</sequence>
<proteinExistence type="predicted"/>
<dbReference type="PANTHER" id="PTHR28218">
    <property type="entry name" value="VPS4-ASSOCIATED PROTEIN 1"/>
    <property type="match status" value="1"/>
</dbReference>
<dbReference type="EMBL" id="JAEPQZ010000022">
    <property type="protein sequence ID" value="KAG2171293.1"/>
    <property type="molecule type" value="Genomic_DNA"/>
</dbReference>
<comment type="caution">
    <text evidence="2">The sequence shown here is derived from an EMBL/GenBank/DDBJ whole genome shotgun (WGS) entry which is preliminary data.</text>
</comment>
<evidence type="ECO:0008006" key="4">
    <source>
        <dbReference type="Google" id="ProtNLM"/>
    </source>
</evidence>
<evidence type="ECO:0000256" key="1">
    <source>
        <dbReference type="SAM" id="MobiDB-lite"/>
    </source>
</evidence>